<sequence length="70" mass="7861">MIITTVIISLLLLQSFQSTGSSQSTTTPNGSTSTPSAWDQFKNGFHLFLDFLCTLNSFWQTIKSIFSYIF</sequence>
<name>A0AA85GA29_9TREM</name>
<feature type="chain" id="PRO_5041656053" evidence="1">
    <location>
        <begin position="22"/>
        <end position="70"/>
    </location>
</feature>
<evidence type="ECO:0000313" key="3">
    <source>
        <dbReference type="WBParaSite" id="SRDH1_82410.1"/>
    </source>
</evidence>
<protein>
    <submittedName>
        <fullName evidence="3">Uncharacterized protein</fullName>
    </submittedName>
</protein>
<keyword evidence="1" id="KW-0732">Signal</keyword>
<dbReference type="Proteomes" id="UP000050792">
    <property type="component" value="Unassembled WGS sequence"/>
</dbReference>
<reference evidence="2" key="1">
    <citation type="submission" date="2022-06" db="EMBL/GenBank/DDBJ databases">
        <authorList>
            <person name="Berger JAMES D."/>
            <person name="Berger JAMES D."/>
        </authorList>
    </citation>
    <scope>NUCLEOTIDE SEQUENCE [LARGE SCALE GENOMIC DNA]</scope>
</reference>
<feature type="signal peptide" evidence="1">
    <location>
        <begin position="1"/>
        <end position="21"/>
    </location>
</feature>
<evidence type="ECO:0000313" key="2">
    <source>
        <dbReference type="Proteomes" id="UP000050792"/>
    </source>
</evidence>
<keyword evidence="2" id="KW-1185">Reference proteome</keyword>
<dbReference type="WBParaSite" id="SRDH1_82410.1">
    <property type="protein sequence ID" value="SRDH1_82410.1"/>
    <property type="gene ID" value="SRDH1_82410"/>
</dbReference>
<evidence type="ECO:0000256" key="1">
    <source>
        <dbReference type="SAM" id="SignalP"/>
    </source>
</evidence>
<accession>A0AA85GA29</accession>
<reference evidence="3" key="2">
    <citation type="submission" date="2023-11" db="UniProtKB">
        <authorList>
            <consortium name="WormBaseParasite"/>
        </authorList>
    </citation>
    <scope>IDENTIFICATION</scope>
</reference>
<organism evidence="2 3">
    <name type="scientific">Schistosoma rodhaini</name>
    <dbReference type="NCBI Taxonomy" id="6188"/>
    <lineage>
        <taxon>Eukaryota</taxon>
        <taxon>Metazoa</taxon>
        <taxon>Spiralia</taxon>
        <taxon>Lophotrochozoa</taxon>
        <taxon>Platyhelminthes</taxon>
        <taxon>Trematoda</taxon>
        <taxon>Digenea</taxon>
        <taxon>Strigeidida</taxon>
        <taxon>Schistosomatoidea</taxon>
        <taxon>Schistosomatidae</taxon>
        <taxon>Schistosoma</taxon>
    </lineage>
</organism>
<dbReference type="AlphaFoldDB" id="A0AA85GA29"/>
<proteinExistence type="predicted"/>